<evidence type="ECO:0000313" key="13">
    <source>
        <dbReference type="EMBL" id="QOL50063.1"/>
    </source>
</evidence>
<comment type="subunit">
    <text evidence="2">Homotrimer.</text>
</comment>
<dbReference type="GO" id="GO:0015288">
    <property type="term" value="F:porin activity"/>
    <property type="evidence" value="ECO:0007669"/>
    <property type="project" value="UniProtKB-KW"/>
</dbReference>
<dbReference type="GO" id="GO:0034220">
    <property type="term" value="P:monoatomic ion transmembrane transport"/>
    <property type="evidence" value="ECO:0007669"/>
    <property type="project" value="InterPro"/>
</dbReference>
<dbReference type="InterPro" id="IPR023614">
    <property type="entry name" value="Porin_dom_sf"/>
</dbReference>
<reference evidence="13 14" key="1">
    <citation type="submission" date="2020-10" db="EMBL/GenBank/DDBJ databases">
        <title>Genome sequencing of Massilia sp. LPB0304.</title>
        <authorList>
            <person name="Kim J."/>
        </authorList>
    </citation>
    <scope>NUCLEOTIDE SEQUENCE [LARGE SCALE GENOMIC DNA]</scope>
    <source>
        <strain evidence="13 14">LPB0304</strain>
    </source>
</reference>
<keyword evidence="14" id="KW-1185">Reference proteome</keyword>
<dbReference type="InterPro" id="IPR001702">
    <property type="entry name" value="Porin_Gram-ve"/>
</dbReference>
<dbReference type="GO" id="GO:0046930">
    <property type="term" value="C:pore complex"/>
    <property type="evidence" value="ECO:0007669"/>
    <property type="project" value="UniProtKB-KW"/>
</dbReference>
<feature type="chain" id="PRO_5032567830" evidence="11">
    <location>
        <begin position="21"/>
        <end position="350"/>
    </location>
</feature>
<dbReference type="PANTHER" id="PTHR34501:SF9">
    <property type="entry name" value="MAJOR OUTER MEMBRANE PROTEIN P.IA"/>
    <property type="match status" value="1"/>
</dbReference>
<evidence type="ECO:0000256" key="10">
    <source>
        <dbReference type="ARBA" id="ARBA00023237"/>
    </source>
</evidence>
<evidence type="ECO:0000259" key="12">
    <source>
        <dbReference type="Pfam" id="PF13609"/>
    </source>
</evidence>
<dbReference type="PANTHER" id="PTHR34501">
    <property type="entry name" value="PROTEIN YDDL-RELATED"/>
    <property type="match status" value="1"/>
</dbReference>
<dbReference type="SUPFAM" id="SSF56935">
    <property type="entry name" value="Porins"/>
    <property type="match status" value="1"/>
</dbReference>
<protein>
    <submittedName>
        <fullName evidence="13">Porin</fullName>
    </submittedName>
</protein>
<dbReference type="KEGG" id="mlir:LPB04_01675"/>
<keyword evidence="7" id="KW-0406">Ion transport</keyword>
<evidence type="ECO:0000256" key="9">
    <source>
        <dbReference type="ARBA" id="ARBA00023136"/>
    </source>
</evidence>
<keyword evidence="8" id="KW-0626">Porin</keyword>
<dbReference type="GO" id="GO:0009279">
    <property type="term" value="C:cell outer membrane"/>
    <property type="evidence" value="ECO:0007669"/>
    <property type="project" value="UniProtKB-SubCell"/>
</dbReference>
<evidence type="ECO:0000256" key="8">
    <source>
        <dbReference type="ARBA" id="ARBA00023114"/>
    </source>
</evidence>
<evidence type="ECO:0000256" key="7">
    <source>
        <dbReference type="ARBA" id="ARBA00023065"/>
    </source>
</evidence>
<keyword evidence="10" id="KW-0998">Cell outer membrane</keyword>
<feature type="signal peptide" evidence="11">
    <location>
        <begin position="1"/>
        <end position="20"/>
    </location>
</feature>
<keyword evidence="5" id="KW-0812">Transmembrane</keyword>
<keyword evidence="3" id="KW-0813">Transport</keyword>
<comment type="subcellular location">
    <subcellularLocation>
        <location evidence="1">Cell outer membrane</location>
        <topology evidence="1">Multi-pass membrane protein</topology>
    </subcellularLocation>
</comment>
<dbReference type="AlphaFoldDB" id="A0A7L9U4R7"/>
<organism evidence="13 14">
    <name type="scientific">Massilia litorea</name>
    <dbReference type="NCBI Taxonomy" id="2769491"/>
    <lineage>
        <taxon>Bacteria</taxon>
        <taxon>Pseudomonadati</taxon>
        <taxon>Pseudomonadota</taxon>
        <taxon>Betaproteobacteria</taxon>
        <taxon>Burkholderiales</taxon>
        <taxon>Oxalobacteraceae</taxon>
        <taxon>Telluria group</taxon>
        <taxon>Massilia</taxon>
    </lineage>
</organism>
<evidence type="ECO:0000256" key="1">
    <source>
        <dbReference type="ARBA" id="ARBA00004571"/>
    </source>
</evidence>
<dbReference type="CDD" id="cd00342">
    <property type="entry name" value="gram_neg_porins"/>
    <property type="match status" value="1"/>
</dbReference>
<dbReference type="Pfam" id="PF13609">
    <property type="entry name" value="Porin_4"/>
    <property type="match status" value="1"/>
</dbReference>
<evidence type="ECO:0000256" key="11">
    <source>
        <dbReference type="SAM" id="SignalP"/>
    </source>
</evidence>
<evidence type="ECO:0000256" key="6">
    <source>
        <dbReference type="ARBA" id="ARBA00022729"/>
    </source>
</evidence>
<proteinExistence type="predicted"/>
<keyword evidence="4" id="KW-1134">Transmembrane beta strand</keyword>
<keyword evidence="6 11" id="KW-0732">Signal</keyword>
<dbReference type="Proteomes" id="UP000593875">
    <property type="component" value="Chromosome"/>
</dbReference>
<dbReference type="RefSeq" id="WP_193687087.1">
    <property type="nucleotide sequence ID" value="NZ_CP062941.1"/>
</dbReference>
<name>A0A7L9U4R7_9BURK</name>
<evidence type="ECO:0000256" key="2">
    <source>
        <dbReference type="ARBA" id="ARBA00011233"/>
    </source>
</evidence>
<feature type="domain" description="Porin" evidence="12">
    <location>
        <begin position="8"/>
        <end position="328"/>
    </location>
</feature>
<dbReference type="InterPro" id="IPR050298">
    <property type="entry name" value="Gram-neg_bact_OMP"/>
</dbReference>
<dbReference type="InterPro" id="IPR033900">
    <property type="entry name" value="Gram_neg_porin_domain"/>
</dbReference>
<evidence type="ECO:0000256" key="5">
    <source>
        <dbReference type="ARBA" id="ARBA00022692"/>
    </source>
</evidence>
<dbReference type="Gene3D" id="2.40.160.10">
    <property type="entry name" value="Porin"/>
    <property type="match status" value="1"/>
</dbReference>
<evidence type="ECO:0000256" key="4">
    <source>
        <dbReference type="ARBA" id="ARBA00022452"/>
    </source>
</evidence>
<dbReference type="PRINTS" id="PR00182">
    <property type="entry name" value="ECOLNEIPORIN"/>
</dbReference>
<evidence type="ECO:0000313" key="14">
    <source>
        <dbReference type="Proteomes" id="UP000593875"/>
    </source>
</evidence>
<evidence type="ECO:0000256" key="3">
    <source>
        <dbReference type="ARBA" id="ARBA00022448"/>
    </source>
</evidence>
<accession>A0A7L9U4R7</accession>
<sequence>MNKTCLTLALATLAATNACAESSVTVYGSIDASMRYQTNVDAAGNGMWNVASGNYYSNRLGFRGVEDLGGGLKARFTLETGFASDTGALDNTNNVLFNRTASVGLSGAWGSIDVGRMYTLGFRTEKFLDPFDHHYTPIVPLSSGAGTTLPAAARTAGLSASASSGTRFNNNIEYSKSMGPLTVRAELAAGEVAGDSSRGAAQAVAFSYDNKALLLAGAYTHKETPTGFANRAWVAGAGYNIGNTTVKVAHSREEQDAGAVDYRNQITWAGATYQATPALDLTLAFYHTRYNGPAAAEGKRDLLLFGASYALSKRTNLYAELDLNRYDGALLPATGKERQRGASVGINHLF</sequence>
<dbReference type="EMBL" id="CP062941">
    <property type="protein sequence ID" value="QOL50063.1"/>
    <property type="molecule type" value="Genomic_DNA"/>
</dbReference>
<keyword evidence="9" id="KW-0472">Membrane</keyword>
<gene>
    <name evidence="13" type="ORF">LPB04_01675</name>
</gene>